<comment type="subcellular location">
    <subcellularLocation>
        <location evidence="15">Cell membrane</location>
        <topology evidence="15">Multi-pass membrane protein</topology>
        <orientation evidence="15">Cytoplasmic side</orientation>
    </subcellularLocation>
    <subcellularLocation>
        <location evidence="1">Membrane</location>
    </subcellularLocation>
</comment>
<dbReference type="GO" id="GO:0004222">
    <property type="term" value="F:metalloendopeptidase activity"/>
    <property type="evidence" value="ECO:0007669"/>
    <property type="project" value="InterPro"/>
</dbReference>
<dbReference type="PROSITE" id="PS00674">
    <property type="entry name" value="AAA"/>
    <property type="match status" value="1"/>
</dbReference>
<evidence type="ECO:0000256" key="3">
    <source>
        <dbReference type="ARBA" id="ARBA00022475"/>
    </source>
</evidence>
<dbReference type="CDD" id="cd19501">
    <property type="entry name" value="RecA-like_FtsH"/>
    <property type="match status" value="1"/>
</dbReference>
<dbReference type="InterPro" id="IPR041569">
    <property type="entry name" value="AAA_lid_3"/>
</dbReference>
<dbReference type="GO" id="GO:0004176">
    <property type="term" value="F:ATP-dependent peptidase activity"/>
    <property type="evidence" value="ECO:0007669"/>
    <property type="project" value="InterPro"/>
</dbReference>
<accession>A0AAW5CL52</accession>
<dbReference type="HAMAP" id="MF_01458">
    <property type="entry name" value="FtsH"/>
    <property type="match status" value="1"/>
</dbReference>
<dbReference type="PANTHER" id="PTHR23076:SF97">
    <property type="entry name" value="ATP-DEPENDENT ZINC METALLOPROTEASE YME1L1"/>
    <property type="match status" value="1"/>
</dbReference>
<dbReference type="EC" id="3.4.24.-" evidence="15"/>
<feature type="transmembrane region" description="Helical" evidence="15">
    <location>
        <begin position="111"/>
        <end position="133"/>
    </location>
</feature>
<dbReference type="InterPro" id="IPR003960">
    <property type="entry name" value="ATPase_AAA_CS"/>
</dbReference>
<evidence type="ECO:0000256" key="16">
    <source>
        <dbReference type="RuleBase" id="RU003651"/>
    </source>
</evidence>
<dbReference type="Gene3D" id="1.10.8.60">
    <property type="match status" value="1"/>
</dbReference>
<comment type="cofactor">
    <cofactor evidence="15">
        <name>Zn(2+)</name>
        <dbReference type="ChEBI" id="CHEBI:29105"/>
    </cofactor>
    <text evidence="15">Binds 1 zinc ion per subunit.</text>
</comment>
<dbReference type="InterPro" id="IPR003593">
    <property type="entry name" value="AAA+_ATPase"/>
</dbReference>
<keyword evidence="10 15" id="KW-0067">ATP-binding</keyword>
<dbReference type="Gene3D" id="1.20.58.760">
    <property type="entry name" value="Peptidase M41"/>
    <property type="match status" value="1"/>
</dbReference>
<dbReference type="Pfam" id="PF17862">
    <property type="entry name" value="AAA_lid_3"/>
    <property type="match status" value="1"/>
</dbReference>
<evidence type="ECO:0000256" key="7">
    <source>
        <dbReference type="ARBA" id="ARBA00022741"/>
    </source>
</evidence>
<dbReference type="FunFam" id="1.10.8.60:FF:000001">
    <property type="entry name" value="ATP-dependent zinc metalloprotease FtsH"/>
    <property type="match status" value="1"/>
</dbReference>
<feature type="active site" evidence="15">
    <location>
        <position position="434"/>
    </location>
</feature>
<dbReference type="SMART" id="SM00382">
    <property type="entry name" value="AAA"/>
    <property type="match status" value="1"/>
</dbReference>
<feature type="binding site" evidence="15">
    <location>
        <position position="437"/>
    </location>
    <ligand>
        <name>Zn(2+)</name>
        <dbReference type="ChEBI" id="CHEBI:29105"/>
        <note>catalytic</note>
    </ligand>
</feature>
<evidence type="ECO:0000256" key="9">
    <source>
        <dbReference type="ARBA" id="ARBA00022833"/>
    </source>
</evidence>
<comment type="function">
    <text evidence="15">Acts as a processive, ATP-dependent zinc metallopeptidase for both cytoplasmic and membrane proteins. Plays a role in the quality control of integral membrane proteins.</text>
</comment>
<dbReference type="InterPro" id="IPR011546">
    <property type="entry name" value="Pept_M41_FtsH_extracell"/>
</dbReference>
<dbReference type="GO" id="GO:0030163">
    <property type="term" value="P:protein catabolic process"/>
    <property type="evidence" value="ECO:0007669"/>
    <property type="project" value="UniProtKB-UniRule"/>
</dbReference>
<dbReference type="SUPFAM" id="SSF52540">
    <property type="entry name" value="P-loop containing nucleoside triphosphate hydrolases"/>
    <property type="match status" value="1"/>
</dbReference>
<dbReference type="FunFam" id="1.20.58.760:FF:000001">
    <property type="entry name" value="ATP-dependent zinc metalloprotease FtsH"/>
    <property type="match status" value="1"/>
</dbReference>
<organism evidence="18 19">
    <name type="scientific">Blautia massiliensis</name>
    <name type="common">ex Durand et al. 2017</name>
    <dbReference type="NCBI Taxonomy" id="1737424"/>
    <lineage>
        <taxon>Bacteria</taxon>
        <taxon>Bacillati</taxon>
        <taxon>Bacillota</taxon>
        <taxon>Clostridia</taxon>
        <taxon>Lachnospirales</taxon>
        <taxon>Lachnospiraceae</taxon>
        <taxon>Blautia</taxon>
    </lineage>
</organism>
<dbReference type="InterPro" id="IPR005936">
    <property type="entry name" value="FtsH"/>
</dbReference>
<name>A0AAW5CL52_9FIRM</name>
<dbReference type="GO" id="GO:0016887">
    <property type="term" value="F:ATP hydrolysis activity"/>
    <property type="evidence" value="ECO:0007669"/>
    <property type="project" value="UniProtKB-UniRule"/>
</dbReference>
<feature type="binding site" evidence="15">
    <location>
        <position position="433"/>
    </location>
    <ligand>
        <name>Zn(2+)</name>
        <dbReference type="ChEBI" id="CHEBI:29105"/>
        <note>catalytic</note>
    </ligand>
</feature>
<feature type="binding site" evidence="15">
    <location>
        <position position="510"/>
    </location>
    <ligand>
        <name>Zn(2+)</name>
        <dbReference type="ChEBI" id="CHEBI:29105"/>
        <note>catalytic</note>
    </ligand>
</feature>
<sequence>MNLNSKKPEKRPLYVYYIIAVVIIVLLNVFALPALSERSVKETDYTTFLKAVDRGKVYEATLNSDYIYYTMKVDGNDVYCKTVSVEDQDLVSHLYDAGVSIEGTAPQRQSLLLSLILGYVLPIAIFILLGRWLSKKMMSSMGNGGPGGMMSFGKSNAKVYVKSSTGIKFSDVAGEDEAKELLTEIVDFLHNPEKYREIGASMPKGALLVGPPGTGKTLLAKAVAGEAEVPFFSISGSEFVEMFVGMGAAKVRDLFKQANEKAPCIVFIDEIDTIGKKRDGSGMGGGNDEREQTLNQLLTEMDGFDGSKGVVILAATNRPDSLDPALLRPGRFDRRIPVELPDLQGREEILKVHAKKIKIADTVRFDEIAKAAVGASGAELANIVNEAALRAVRDGRKFATQADFEESIEVVIAGYQKKNRVLSNKEKLIVSYHEVGHALVAAKQTDSAPVHKITIIPRTSGALGYTMQVDEQEHFLMTKEELENKIATFTGGRAAEELIFHSITTGASNDIEQATKIARAMISRYGMSDDFDMVAMENVSNQYLGGDASLTCSFETQTLLDKKVVELVRREHEKATKILTDNIGKLHEIAKYLYEHETITGEEFMKILNEAPVEIENTQEN</sequence>
<dbReference type="InterPro" id="IPR000642">
    <property type="entry name" value="Peptidase_M41"/>
</dbReference>
<feature type="domain" description="AAA+ ATPase" evidence="17">
    <location>
        <begin position="202"/>
        <end position="342"/>
    </location>
</feature>
<comment type="caution">
    <text evidence="18">The sequence shown here is derived from an EMBL/GenBank/DDBJ whole genome shotgun (WGS) entry which is preliminary data.</text>
</comment>
<evidence type="ECO:0000256" key="13">
    <source>
        <dbReference type="ARBA" id="ARBA00023136"/>
    </source>
</evidence>
<evidence type="ECO:0000256" key="15">
    <source>
        <dbReference type="HAMAP-Rule" id="MF_01458"/>
    </source>
</evidence>
<dbReference type="InterPro" id="IPR003959">
    <property type="entry name" value="ATPase_AAA_core"/>
</dbReference>
<evidence type="ECO:0000256" key="11">
    <source>
        <dbReference type="ARBA" id="ARBA00022989"/>
    </source>
</evidence>
<evidence type="ECO:0000256" key="14">
    <source>
        <dbReference type="ARBA" id="ARBA00061570"/>
    </source>
</evidence>
<keyword evidence="4 15" id="KW-0645">Protease</keyword>
<keyword evidence="12 15" id="KW-0482">Metalloprotease</keyword>
<feature type="binding site" evidence="15">
    <location>
        <begin position="210"/>
        <end position="217"/>
    </location>
    <ligand>
        <name>ATP</name>
        <dbReference type="ChEBI" id="CHEBI:30616"/>
    </ligand>
</feature>
<evidence type="ECO:0000256" key="6">
    <source>
        <dbReference type="ARBA" id="ARBA00022723"/>
    </source>
</evidence>
<evidence type="ECO:0000256" key="2">
    <source>
        <dbReference type="ARBA" id="ARBA00010044"/>
    </source>
</evidence>
<feature type="transmembrane region" description="Helical" evidence="15">
    <location>
        <begin position="12"/>
        <end position="35"/>
    </location>
</feature>
<dbReference type="GO" id="GO:0008270">
    <property type="term" value="F:zinc ion binding"/>
    <property type="evidence" value="ECO:0007669"/>
    <property type="project" value="UniProtKB-UniRule"/>
</dbReference>
<dbReference type="Proteomes" id="UP001200089">
    <property type="component" value="Unassembled WGS sequence"/>
</dbReference>
<dbReference type="SUPFAM" id="SSF140990">
    <property type="entry name" value="FtsH protease domain-like"/>
    <property type="match status" value="1"/>
</dbReference>
<dbReference type="GO" id="GO:0005886">
    <property type="term" value="C:plasma membrane"/>
    <property type="evidence" value="ECO:0007669"/>
    <property type="project" value="UniProtKB-SubCell"/>
</dbReference>
<keyword evidence="8 15" id="KW-0378">Hydrolase</keyword>
<comment type="similarity">
    <text evidence="2 15">In the C-terminal section; belongs to the peptidase M41 family.</text>
</comment>
<evidence type="ECO:0000256" key="12">
    <source>
        <dbReference type="ARBA" id="ARBA00023049"/>
    </source>
</evidence>
<dbReference type="PANTHER" id="PTHR23076">
    <property type="entry name" value="METALLOPROTEASE M41 FTSH"/>
    <property type="match status" value="1"/>
</dbReference>
<evidence type="ECO:0000256" key="4">
    <source>
        <dbReference type="ARBA" id="ARBA00022670"/>
    </source>
</evidence>
<dbReference type="Pfam" id="PF06480">
    <property type="entry name" value="FtsH_ext"/>
    <property type="match status" value="1"/>
</dbReference>
<proteinExistence type="inferred from homology"/>
<keyword evidence="3 15" id="KW-1003">Cell membrane</keyword>
<dbReference type="InterPro" id="IPR027417">
    <property type="entry name" value="P-loop_NTPase"/>
</dbReference>
<dbReference type="GO" id="GO:0005524">
    <property type="term" value="F:ATP binding"/>
    <property type="evidence" value="ECO:0007669"/>
    <property type="project" value="UniProtKB-UniRule"/>
</dbReference>
<dbReference type="RefSeq" id="WP_118369181.1">
    <property type="nucleotide sequence ID" value="NZ_JAAIUL010000001.1"/>
</dbReference>
<dbReference type="Gene3D" id="3.40.50.300">
    <property type="entry name" value="P-loop containing nucleotide triphosphate hydrolases"/>
    <property type="match status" value="1"/>
</dbReference>
<keyword evidence="5 15" id="KW-0812">Transmembrane</keyword>
<reference evidence="18" key="1">
    <citation type="submission" date="2022-01" db="EMBL/GenBank/DDBJ databases">
        <title>Collection of gut derived symbiotic bacterial strains cultured from healthy donors.</title>
        <authorList>
            <person name="Lin H."/>
            <person name="Kohout C."/>
            <person name="Waligurski E."/>
            <person name="Pamer E.G."/>
        </authorList>
    </citation>
    <scope>NUCLEOTIDE SEQUENCE</scope>
    <source>
        <strain evidence="18">DFI.1.11</strain>
    </source>
</reference>
<dbReference type="AlphaFoldDB" id="A0AAW5CL52"/>
<protein>
    <recommendedName>
        <fullName evidence="15">ATP-dependent zinc metalloprotease FtsH</fullName>
        <ecNumber evidence="15">3.4.24.-</ecNumber>
    </recommendedName>
</protein>
<dbReference type="Gene3D" id="3.30.720.210">
    <property type="match status" value="1"/>
</dbReference>
<dbReference type="GO" id="GO:0006508">
    <property type="term" value="P:proteolysis"/>
    <property type="evidence" value="ECO:0007669"/>
    <property type="project" value="UniProtKB-KW"/>
</dbReference>
<dbReference type="FunFam" id="3.40.50.300:FF:000001">
    <property type="entry name" value="ATP-dependent zinc metalloprotease FtsH"/>
    <property type="match status" value="1"/>
</dbReference>
<dbReference type="Pfam" id="PF00004">
    <property type="entry name" value="AAA"/>
    <property type="match status" value="1"/>
</dbReference>
<comment type="subunit">
    <text evidence="15">Homohexamer.</text>
</comment>
<gene>
    <name evidence="15 18" type="primary">ftsH</name>
    <name evidence="18" type="ORF">L0P48_01790</name>
</gene>
<evidence type="ECO:0000313" key="18">
    <source>
        <dbReference type="EMBL" id="MCG5032348.1"/>
    </source>
</evidence>
<evidence type="ECO:0000256" key="1">
    <source>
        <dbReference type="ARBA" id="ARBA00004370"/>
    </source>
</evidence>
<keyword evidence="7 15" id="KW-0547">Nucleotide-binding</keyword>
<keyword evidence="11 15" id="KW-1133">Transmembrane helix</keyword>
<evidence type="ECO:0000256" key="5">
    <source>
        <dbReference type="ARBA" id="ARBA00022692"/>
    </source>
</evidence>
<keyword evidence="9 15" id="KW-0862">Zinc</keyword>
<keyword evidence="13 15" id="KW-0472">Membrane</keyword>
<evidence type="ECO:0000256" key="8">
    <source>
        <dbReference type="ARBA" id="ARBA00022801"/>
    </source>
</evidence>
<dbReference type="EMBL" id="JAKNDE010000002">
    <property type="protein sequence ID" value="MCG5032348.1"/>
    <property type="molecule type" value="Genomic_DNA"/>
</dbReference>
<comment type="similarity">
    <text evidence="16">Belongs to the AAA ATPase family.</text>
</comment>
<evidence type="ECO:0000256" key="10">
    <source>
        <dbReference type="ARBA" id="ARBA00022840"/>
    </source>
</evidence>
<dbReference type="InterPro" id="IPR037219">
    <property type="entry name" value="Peptidase_M41-like"/>
</dbReference>
<dbReference type="Pfam" id="PF01434">
    <property type="entry name" value="Peptidase_M41"/>
    <property type="match status" value="1"/>
</dbReference>
<comment type="similarity">
    <text evidence="14 15">In the central section; belongs to the AAA ATPase family.</text>
</comment>
<keyword evidence="6 15" id="KW-0479">Metal-binding</keyword>
<dbReference type="NCBIfam" id="TIGR01241">
    <property type="entry name" value="FtsH_fam"/>
    <property type="match status" value="1"/>
</dbReference>
<evidence type="ECO:0000259" key="17">
    <source>
        <dbReference type="SMART" id="SM00382"/>
    </source>
</evidence>
<evidence type="ECO:0000313" key="19">
    <source>
        <dbReference type="Proteomes" id="UP001200089"/>
    </source>
</evidence>